<comment type="caution">
    <text evidence="1">The sequence shown here is derived from an EMBL/GenBank/DDBJ whole genome shotgun (WGS) entry which is preliminary data.</text>
</comment>
<sequence>MGLIFHSFTFAQGLPTFLSLKQRFEQQTGLLLDLKAIVHLPVLCSSEEVSLALGQDADKVYQLSQERKTFLLQHPSHYEEAALLRDQQLQQLRGLAHVKELQLDIIKFYAVPIGLHDNTLSFESSTVDGYGIESLRRTLFELGGREQSSSSTEGHNPAWRKLKRWEEYKWYNRPRK</sequence>
<dbReference type="RefSeq" id="WP_207338186.1">
    <property type="nucleotide sequence ID" value="NZ_JAFMYU010000028.1"/>
</dbReference>
<evidence type="ECO:0000313" key="1">
    <source>
        <dbReference type="EMBL" id="MBO0934221.1"/>
    </source>
</evidence>
<protein>
    <submittedName>
        <fullName evidence="1">Uncharacterized protein</fullName>
    </submittedName>
</protein>
<accession>A0A939GCL9</accession>
<reference evidence="1 2" key="1">
    <citation type="submission" date="2021-03" db="EMBL/GenBank/DDBJ databases">
        <title>Fibrella sp. HMF5036 genome sequencing and assembly.</title>
        <authorList>
            <person name="Kang H."/>
            <person name="Kim H."/>
            <person name="Bae S."/>
            <person name="Joh K."/>
        </authorList>
    </citation>
    <scope>NUCLEOTIDE SEQUENCE [LARGE SCALE GENOMIC DNA]</scope>
    <source>
        <strain evidence="1 2">HMF5036</strain>
    </source>
</reference>
<dbReference type="Proteomes" id="UP000664795">
    <property type="component" value="Unassembled WGS sequence"/>
</dbReference>
<organism evidence="1 2">
    <name type="scientific">Fibrella aquatilis</name>
    <dbReference type="NCBI Taxonomy" id="2817059"/>
    <lineage>
        <taxon>Bacteria</taxon>
        <taxon>Pseudomonadati</taxon>
        <taxon>Bacteroidota</taxon>
        <taxon>Cytophagia</taxon>
        <taxon>Cytophagales</taxon>
        <taxon>Spirosomataceae</taxon>
        <taxon>Fibrella</taxon>
    </lineage>
</organism>
<gene>
    <name evidence="1" type="ORF">J2I48_24655</name>
</gene>
<proteinExistence type="predicted"/>
<evidence type="ECO:0000313" key="2">
    <source>
        <dbReference type="Proteomes" id="UP000664795"/>
    </source>
</evidence>
<keyword evidence="2" id="KW-1185">Reference proteome</keyword>
<dbReference type="AlphaFoldDB" id="A0A939GCL9"/>
<dbReference type="EMBL" id="JAFMYU010000028">
    <property type="protein sequence ID" value="MBO0934221.1"/>
    <property type="molecule type" value="Genomic_DNA"/>
</dbReference>
<name>A0A939GCL9_9BACT</name>